<feature type="compositionally biased region" description="Basic and acidic residues" evidence="1">
    <location>
        <begin position="50"/>
        <end position="70"/>
    </location>
</feature>
<proteinExistence type="predicted"/>
<accession>A0A974GUZ7</accession>
<organism evidence="2 3">
    <name type="scientific">Sedimentibacter hydroxybenzoicus DSM 7310</name>
    <dbReference type="NCBI Taxonomy" id="1123245"/>
    <lineage>
        <taxon>Bacteria</taxon>
        <taxon>Bacillati</taxon>
        <taxon>Bacillota</taxon>
        <taxon>Tissierellia</taxon>
        <taxon>Sedimentibacter</taxon>
    </lineage>
</organism>
<gene>
    <name evidence="2" type="ORF">HZF24_01610</name>
</gene>
<evidence type="ECO:0000256" key="1">
    <source>
        <dbReference type="SAM" id="MobiDB-lite"/>
    </source>
</evidence>
<dbReference type="AlphaFoldDB" id="A0A974GUZ7"/>
<dbReference type="EMBL" id="JACBNQ010000001">
    <property type="protein sequence ID" value="NYB72832.1"/>
    <property type="molecule type" value="Genomic_DNA"/>
</dbReference>
<evidence type="ECO:0000313" key="3">
    <source>
        <dbReference type="Proteomes" id="UP000611629"/>
    </source>
</evidence>
<evidence type="ECO:0000313" key="2">
    <source>
        <dbReference type="EMBL" id="NYB72832.1"/>
    </source>
</evidence>
<comment type="caution">
    <text evidence="2">The sequence shown here is derived from an EMBL/GenBank/DDBJ whole genome shotgun (WGS) entry which is preliminary data.</text>
</comment>
<sequence>MEKTVVSGYKNIEKGVVDGYKKIEESVVNGYKKIENKFVETFLTPYVDTSGEKGDDETIRQAPERSEDDE</sequence>
<dbReference type="Proteomes" id="UP000611629">
    <property type="component" value="Unassembled WGS sequence"/>
</dbReference>
<keyword evidence="3" id="KW-1185">Reference proteome</keyword>
<protein>
    <submittedName>
        <fullName evidence="2">Uncharacterized protein</fullName>
    </submittedName>
</protein>
<feature type="region of interest" description="Disordered" evidence="1">
    <location>
        <begin position="45"/>
        <end position="70"/>
    </location>
</feature>
<reference evidence="2" key="1">
    <citation type="submission" date="2020-07" db="EMBL/GenBank/DDBJ databases">
        <title>Genomic analysis of a strain of Sedimentibacter Hydroxybenzoicus DSM7310.</title>
        <authorList>
            <person name="Ma S."/>
        </authorList>
    </citation>
    <scope>NUCLEOTIDE SEQUENCE</scope>
    <source>
        <strain evidence="2">DSM 7310</strain>
    </source>
</reference>
<name>A0A974GUZ7_SEDHY</name>